<reference evidence="2" key="1">
    <citation type="journal article" date="2022" name="bioRxiv">
        <title>Sequencing and chromosome-scale assembly of the giantPleurodeles waltlgenome.</title>
        <authorList>
            <person name="Brown T."/>
            <person name="Elewa A."/>
            <person name="Iarovenko S."/>
            <person name="Subramanian E."/>
            <person name="Araus A.J."/>
            <person name="Petzold A."/>
            <person name="Susuki M."/>
            <person name="Suzuki K.-i.T."/>
            <person name="Hayashi T."/>
            <person name="Toyoda A."/>
            <person name="Oliveira C."/>
            <person name="Osipova E."/>
            <person name="Leigh N.D."/>
            <person name="Simon A."/>
            <person name="Yun M.H."/>
        </authorList>
    </citation>
    <scope>NUCLEOTIDE SEQUENCE</scope>
    <source>
        <strain evidence="2">20211129_DDA</strain>
        <tissue evidence="2">Liver</tissue>
    </source>
</reference>
<dbReference type="Proteomes" id="UP001066276">
    <property type="component" value="Chromosome 4_2"/>
</dbReference>
<sequence length="78" mass="8122">MRHRPAPIEAELHSRQQSDPTANPASGGELNVHPLLSAVAPAAGSTTSAGPPSKPAQPRDREIREDTGSSPPQAPGRR</sequence>
<dbReference type="AlphaFoldDB" id="A0AAV7SM05"/>
<evidence type="ECO:0000313" key="3">
    <source>
        <dbReference type="Proteomes" id="UP001066276"/>
    </source>
</evidence>
<name>A0AAV7SM05_PLEWA</name>
<keyword evidence="3" id="KW-1185">Reference proteome</keyword>
<protein>
    <submittedName>
        <fullName evidence="2">Uncharacterized protein</fullName>
    </submittedName>
</protein>
<feature type="compositionally biased region" description="Basic and acidic residues" evidence="1">
    <location>
        <begin position="57"/>
        <end position="67"/>
    </location>
</feature>
<evidence type="ECO:0000313" key="2">
    <source>
        <dbReference type="EMBL" id="KAJ1165119.1"/>
    </source>
</evidence>
<proteinExistence type="predicted"/>
<gene>
    <name evidence="2" type="ORF">NDU88_005548</name>
</gene>
<feature type="region of interest" description="Disordered" evidence="1">
    <location>
        <begin position="1"/>
        <end position="78"/>
    </location>
</feature>
<accession>A0AAV7SM05</accession>
<dbReference type="EMBL" id="JANPWB010000008">
    <property type="protein sequence ID" value="KAJ1165119.1"/>
    <property type="molecule type" value="Genomic_DNA"/>
</dbReference>
<organism evidence="2 3">
    <name type="scientific">Pleurodeles waltl</name>
    <name type="common">Iberian ribbed newt</name>
    <dbReference type="NCBI Taxonomy" id="8319"/>
    <lineage>
        <taxon>Eukaryota</taxon>
        <taxon>Metazoa</taxon>
        <taxon>Chordata</taxon>
        <taxon>Craniata</taxon>
        <taxon>Vertebrata</taxon>
        <taxon>Euteleostomi</taxon>
        <taxon>Amphibia</taxon>
        <taxon>Batrachia</taxon>
        <taxon>Caudata</taxon>
        <taxon>Salamandroidea</taxon>
        <taxon>Salamandridae</taxon>
        <taxon>Pleurodelinae</taxon>
        <taxon>Pleurodeles</taxon>
    </lineage>
</organism>
<evidence type="ECO:0000256" key="1">
    <source>
        <dbReference type="SAM" id="MobiDB-lite"/>
    </source>
</evidence>
<comment type="caution">
    <text evidence="2">The sequence shown here is derived from an EMBL/GenBank/DDBJ whole genome shotgun (WGS) entry which is preliminary data.</text>
</comment>